<name>A0A380WPK8_AMIAI</name>
<dbReference type="AlphaFoldDB" id="A0A380WPK8"/>
<dbReference type="PANTHER" id="PTHR46246">
    <property type="entry name" value="GUANOSINE-3',5'-BIS(DIPHOSPHATE) 3'-PYROPHOSPHOHYDROLASE MESH1"/>
    <property type="match status" value="1"/>
</dbReference>
<evidence type="ECO:0000313" key="3">
    <source>
        <dbReference type="Proteomes" id="UP000254701"/>
    </source>
</evidence>
<dbReference type="SMART" id="SM00471">
    <property type="entry name" value="HDc"/>
    <property type="match status" value="1"/>
</dbReference>
<proteinExistence type="predicted"/>
<dbReference type="Proteomes" id="UP000254701">
    <property type="component" value="Unassembled WGS sequence"/>
</dbReference>
<dbReference type="Gene3D" id="1.10.3210.10">
    <property type="entry name" value="Hypothetical protein af1432"/>
    <property type="match status" value="1"/>
</dbReference>
<dbReference type="CDD" id="cd00077">
    <property type="entry name" value="HDc"/>
    <property type="match status" value="1"/>
</dbReference>
<evidence type="ECO:0000259" key="1">
    <source>
        <dbReference type="SMART" id="SM00471"/>
    </source>
</evidence>
<dbReference type="OrthoDB" id="9802385at2"/>
<dbReference type="GO" id="GO:0008728">
    <property type="term" value="F:GTP diphosphokinase activity"/>
    <property type="evidence" value="ECO:0007669"/>
    <property type="project" value="UniProtKB-EC"/>
</dbReference>
<feature type="domain" description="HD/PDEase" evidence="1">
    <location>
        <begin position="41"/>
        <end position="151"/>
    </location>
</feature>
<dbReference type="RefSeq" id="WP_115732693.1">
    <property type="nucleotide sequence ID" value="NZ_BAAAVY010000037.1"/>
</dbReference>
<keyword evidence="2" id="KW-0418">Kinase</keyword>
<keyword evidence="2" id="KW-0808">Transferase</keyword>
<dbReference type="InterPro" id="IPR003607">
    <property type="entry name" value="HD/PDEase_dom"/>
</dbReference>
<dbReference type="SUPFAM" id="SSF109604">
    <property type="entry name" value="HD-domain/PDEase-like"/>
    <property type="match status" value="1"/>
</dbReference>
<accession>A0A380WPK8</accession>
<dbReference type="Pfam" id="PF13328">
    <property type="entry name" value="HD_4"/>
    <property type="match status" value="1"/>
</dbReference>
<reference evidence="2 3" key="1">
    <citation type="submission" date="2018-06" db="EMBL/GenBank/DDBJ databases">
        <authorList>
            <consortium name="Pathogen Informatics"/>
            <person name="Doyle S."/>
        </authorList>
    </citation>
    <scope>NUCLEOTIDE SEQUENCE [LARGE SCALE GENOMIC DNA]</scope>
    <source>
        <strain evidence="2 3">NCTC10684</strain>
    </source>
</reference>
<gene>
    <name evidence="2" type="primary">rsh_1</name>
    <name evidence="2" type="ORF">NCTC10684_03993</name>
</gene>
<organism evidence="2 3">
    <name type="scientific">Aminobacter aminovorans</name>
    <name type="common">Chelatobacter heintzii</name>
    <dbReference type="NCBI Taxonomy" id="83263"/>
    <lineage>
        <taxon>Bacteria</taxon>
        <taxon>Pseudomonadati</taxon>
        <taxon>Pseudomonadota</taxon>
        <taxon>Alphaproteobacteria</taxon>
        <taxon>Hyphomicrobiales</taxon>
        <taxon>Phyllobacteriaceae</taxon>
        <taxon>Aminobacter</taxon>
    </lineage>
</organism>
<protein>
    <submittedName>
        <fullName evidence="2">GTP pyrophosphokinase rsh</fullName>
        <ecNumber evidence="2">2.7.6.5</ecNumber>
    </submittedName>
</protein>
<dbReference type="PANTHER" id="PTHR46246:SF1">
    <property type="entry name" value="GUANOSINE-3',5'-BIS(DIPHOSPHATE) 3'-PYROPHOSPHOHYDROLASE MESH1"/>
    <property type="match status" value="1"/>
</dbReference>
<dbReference type="GO" id="GO:0008893">
    <property type="term" value="F:guanosine-3',5'-bis(diphosphate) 3'-diphosphatase activity"/>
    <property type="evidence" value="ECO:0007669"/>
    <property type="project" value="TreeGrafter"/>
</dbReference>
<dbReference type="EC" id="2.7.6.5" evidence="2"/>
<sequence length="186" mass="20318">MLINPSPQSDADPQKNDSIVRRAQAFAENAHGSIGHLRKYTEDPYTIHLHGVAELVASVPHTEAMVAAAFLHDVVEDVASVKISDIENAFGKEVASLVCWLTDVSIGHPGNRRIRKTLDREHIERAPAEAQTIKLADIIDNAASIRAGDPKFWVVYQGECLQLLSVLSKGDPVLRQRAASALIDNL</sequence>
<dbReference type="InterPro" id="IPR052194">
    <property type="entry name" value="MESH1"/>
</dbReference>
<dbReference type="EMBL" id="UFSM01000001">
    <property type="protein sequence ID" value="SUU90735.1"/>
    <property type="molecule type" value="Genomic_DNA"/>
</dbReference>
<dbReference type="GO" id="GO:0016301">
    <property type="term" value="F:kinase activity"/>
    <property type="evidence" value="ECO:0007669"/>
    <property type="project" value="UniProtKB-KW"/>
</dbReference>
<evidence type="ECO:0000313" key="2">
    <source>
        <dbReference type="EMBL" id="SUU90735.1"/>
    </source>
</evidence>